<keyword evidence="1" id="KW-0812">Transmembrane</keyword>
<gene>
    <name evidence="2" type="ORF">GCM10008960_40590</name>
</gene>
<dbReference type="RefSeq" id="WP_189074939.1">
    <property type="nucleotide sequence ID" value="NZ_BMQN01000028.1"/>
</dbReference>
<evidence type="ECO:0000256" key="1">
    <source>
        <dbReference type="SAM" id="Phobius"/>
    </source>
</evidence>
<reference evidence="3" key="1">
    <citation type="journal article" date="2019" name="Int. J. Syst. Evol. Microbiol.">
        <title>The Global Catalogue of Microorganisms (GCM) 10K type strain sequencing project: providing services to taxonomists for standard genome sequencing and annotation.</title>
        <authorList>
            <consortium name="The Broad Institute Genomics Platform"/>
            <consortium name="The Broad Institute Genome Sequencing Center for Infectious Disease"/>
            <person name="Wu L."/>
            <person name="Ma J."/>
        </authorList>
    </citation>
    <scope>NUCLEOTIDE SEQUENCE [LARGE SCALE GENOMIC DNA]</scope>
    <source>
        <strain evidence="3">JCM 31405</strain>
    </source>
</reference>
<protein>
    <submittedName>
        <fullName evidence="2">Uncharacterized protein</fullName>
    </submittedName>
</protein>
<accession>A0ABQ2SC16</accession>
<feature type="transmembrane region" description="Helical" evidence="1">
    <location>
        <begin position="51"/>
        <end position="69"/>
    </location>
</feature>
<keyword evidence="1" id="KW-0472">Membrane</keyword>
<evidence type="ECO:0000313" key="3">
    <source>
        <dbReference type="Proteomes" id="UP000644548"/>
    </source>
</evidence>
<evidence type="ECO:0000313" key="2">
    <source>
        <dbReference type="EMBL" id="GGS10333.1"/>
    </source>
</evidence>
<keyword evidence="3" id="KW-1185">Reference proteome</keyword>
<dbReference type="Proteomes" id="UP000644548">
    <property type="component" value="Unassembled WGS sequence"/>
</dbReference>
<organism evidence="2 3">
    <name type="scientific">Deinococcus sedimenti</name>
    <dbReference type="NCBI Taxonomy" id="1867090"/>
    <lineage>
        <taxon>Bacteria</taxon>
        <taxon>Thermotogati</taxon>
        <taxon>Deinococcota</taxon>
        <taxon>Deinococci</taxon>
        <taxon>Deinococcales</taxon>
        <taxon>Deinococcaceae</taxon>
        <taxon>Deinococcus</taxon>
    </lineage>
</organism>
<name>A0ABQ2SC16_9DEIO</name>
<comment type="caution">
    <text evidence="2">The sequence shown here is derived from an EMBL/GenBank/DDBJ whole genome shotgun (WGS) entry which is preliminary data.</text>
</comment>
<dbReference type="EMBL" id="BMQN01000028">
    <property type="protein sequence ID" value="GGS10333.1"/>
    <property type="molecule type" value="Genomic_DNA"/>
</dbReference>
<sequence>MTSPLPPDRSTYLRRCMLLSMKRRVPALLTALLVPLAGALALSVSLPAALGVALAALLITASVIAVQSYQRHADDPLPPRVP</sequence>
<proteinExistence type="predicted"/>
<keyword evidence="1" id="KW-1133">Transmembrane helix</keyword>